<dbReference type="Gramene" id="ONK57819">
    <property type="protein sequence ID" value="ONK57819"/>
    <property type="gene ID" value="A4U43_C09F4470"/>
</dbReference>
<name>A0A5P1E5T1_ASPOF</name>
<reference evidence="2" key="1">
    <citation type="journal article" date="2017" name="Nat. Commun.">
        <title>The asparagus genome sheds light on the origin and evolution of a young Y chromosome.</title>
        <authorList>
            <person name="Harkess A."/>
            <person name="Zhou J."/>
            <person name="Xu C."/>
            <person name="Bowers J.E."/>
            <person name="Van der Hulst R."/>
            <person name="Ayyampalayam S."/>
            <person name="Mercati F."/>
            <person name="Riccardi P."/>
            <person name="McKain M.R."/>
            <person name="Kakrana A."/>
            <person name="Tang H."/>
            <person name="Ray J."/>
            <person name="Groenendijk J."/>
            <person name="Arikit S."/>
            <person name="Mathioni S.M."/>
            <person name="Nakano M."/>
            <person name="Shan H."/>
            <person name="Telgmann-Rauber A."/>
            <person name="Kanno A."/>
            <person name="Yue Z."/>
            <person name="Chen H."/>
            <person name="Li W."/>
            <person name="Chen Y."/>
            <person name="Xu X."/>
            <person name="Zhang Y."/>
            <person name="Luo S."/>
            <person name="Chen H."/>
            <person name="Gao J."/>
            <person name="Mao Z."/>
            <person name="Pires J.C."/>
            <person name="Luo M."/>
            <person name="Kudrna D."/>
            <person name="Wing R.A."/>
            <person name="Meyers B.C."/>
            <person name="Yi K."/>
            <person name="Kong H."/>
            <person name="Lavrijsen P."/>
            <person name="Sunseri F."/>
            <person name="Falavigna A."/>
            <person name="Ye Y."/>
            <person name="Leebens-Mack J.H."/>
            <person name="Chen G."/>
        </authorList>
    </citation>
    <scope>NUCLEOTIDE SEQUENCE [LARGE SCALE GENOMIC DNA]</scope>
    <source>
        <strain evidence="2">cv. DH0086</strain>
    </source>
</reference>
<evidence type="ECO:0000313" key="1">
    <source>
        <dbReference type="EMBL" id="ONK57819.1"/>
    </source>
</evidence>
<dbReference type="Proteomes" id="UP000243459">
    <property type="component" value="Chromosome 9"/>
</dbReference>
<evidence type="ECO:0000313" key="2">
    <source>
        <dbReference type="Proteomes" id="UP000243459"/>
    </source>
</evidence>
<gene>
    <name evidence="1" type="ORF">A4U43_C09F4470</name>
</gene>
<sequence length="275" mass="31641">MHFTENQIVAFMLLIPNAMPEKTKFGKRIQLQSKSKLNPNRIKGKKKELLVDLSNGAIEEDDGGVVEPLHRVLPRELQIPYSIIFTYKYVPLCHLPSLRETMGMIGRSPLTKCEVKFWIDLAKDEYGKGVSAEQRGLLNEAICHHENARRIFFELYPNHVSPLPSSSSCDPNERFRLTMDEWIGPSTERLDELYRRQADRDNELYEQRAGVQSFASLDKVKISFLYARSHFVGSPTLHHPTHVVSVFRGVSRFKTLGRSKPMSSDHRIWVFVVGF</sequence>
<keyword evidence="2" id="KW-1185">Reference proteome</keyword>
<protein>
    <submittedName>
        <fullName evidence="1">Uncharacterized protein</fullName>
    </submittedName>
</protein>
<dbReference type="AlphaFoldDB" id="A0A5P1E5T1"/>
<accession>A0A5P1E5T1</accession>
<proteinExistence type="predicted"/>
<organism evidence="1 2">
    <name type="scientific">Asparagus officinalis</name>
    <name type="common">Garden asparagus</name>
    <dbReference type="NCBI Taxonomy" id="4686"/>
    <lineage>
        <taxon>Eukaryota</taxon>
        <taxon>Viridiplantae</taxon>
        <taxon>Streptophyta</taxon>
        <taxon>Embryophyta</taxon>
        <taxon>Tracheophyta</taxon>
        <taxon>Spermatophyta</taxon>
        <taxon>Magnoliopsida</taxon>
        <taxon>Liliopsida</taxon>
        <taxon>Asparagales</taxon>
        <taxon>Asparagaceae</taxon>
        <taxon>Asparagoideae</taxon>
        <taxon>Asparagus</taxon>
    </lineage>
</organism>
<dbReference type="EMBL" id="CM007389">
    <property type="protein sequence ID" value="ONK57819.1"/>
    <property type="molecule type" value="Genomic_DNA"/>
</dbReference>